<dbReference type="AlphaFoldDB" id="A0A2K8KCH5"/>
<sequence>MGYSHRAGRDAVFVRLADAGLSARVWRQAMPSVGVCLQRFGTLGQNKSETRDTIASGTSIDS</sequence>
<gene>
    <name evidence="1" type="ORF">BG454_07135</name>
</gene>
<reference evidence="1 2" key="1">
    <citation type="submission" date="2017-11" db="EMBL/GenBank/DDBJ databases">
        <title>Revised Sequence and Annotation of the Rhodobaca barguzinensis strain alga05 Genome.</title>
        <authorList>
            <person name="Kopejtka K."/>
            <person name="Tomasch J.M."/>
            <person name="Bunk B."/>
            <person name="Koblizek M."/>
        </authorList>
    </citation>
    <scope>NUCLEOTIDE SEQUENCE [LARGE SCALE GENOMIC DNA]</scope>
    <source>
        <strain evidence="2">alga05</strain>
    </source>
</reference>
<name>A0A2K8KCH5_9RHOB</name>
<organism evidence="1 2">
    <name type="scientific">Roseinatronobacter bogoriensis subsp. barguzinensis</name>
    <dbReference type="NCBI Taxonomy" id="441209"/>
    <lineage>
        <taxon>Bacteria</taxon>
        <taxon>Pseudomonadati</taxon>
        <taxon>Pseudomonadota</taxon>
        <taxon>Alphaproteobacteria</taxon>
        <taxon>Rhodobacterales</taxon>
        <taxon>Paracoccaceae</taxon>
        <taxon>Roseinatronobacter</taxon>
    </lineage>
</organism>
<accession>A0A2K8KCH5</accession>
<evidence type="ECO:0000313" key="2">
    <source>
        <dbReference type="Proteomes" id="UP000228948"/>
    </source>
</evidence>
<evidence type="ECO:0000313" key="1">
    <source>
        <dbReference type="EMBL" id="ATX65623.1"/>
    </source>
</evidence>
<dbReference type="KEGG" id="rbg:BG454_07135"/>
<proteinExistence type="predicted"/>
<keyword evidence="2" id="KW-1185">Reference proteome</keyword>
<dbReference type="EMBL" id="CP024899">
    <property type="protein sequence ID" value="ATX65623.1"/>
    <property type="molecule type" value="Genomic_DNA"/>
</dbReference>
<protein>
    <submittedName>
        <fullName evidence="1">Uncharacterized protein</fullName>
    </submittedName>
</protein>
<dbReference type="Proteomes" id="UP000228948">
    <property type="component" value="Chromosome"/>
</dbReference>